<sequence>MNKAQTHDELAAATGCSSSTYDKIGASLEATPWRMSGGQGGGGNTRHSPAPYLTGLTFGSGANHPKDGHLVAKAAARCGYIGSALFLEAMGPGGIVIRSAPQQVDVPELRLGDKLFDYGQARIEFYAGEAADAPQTLIGKPLDIGRSLIRLDFDPFAAQVEWRSEPTDEGNLLLVHYFQQEEELAKRRHMDPKAAAREMARIRRSSILPASMIFVAARILADGWAKSGKRLPGSGQEEALAGASSDSERPANEKTPGFAEPGASRHSNQSREPRETGPNYPRPDSKRACVKSQAHAGSRGRQTPEPRRHGARSEDPPSFGLFAAGHS</sequence>
<proteinExistence type="predicted"/>
<dbReference type="RefSeq" id="WP_202835300.1">
    <property type="nucleotide sequence ID" value="NZ_JAETWB010000047.1"/>
</dbReference>
<evidence type="ECO:0000313" key="2">
    <source>
        <dbReference type="EMBL" id="MBL6082088.1"/>
    </source>
</evidence>
<name>A0ABS1UBM5_9PROT</name>
<comment type="caution">
    <text evidence="2">The sequence shown here is derived from an EMBL/GenBank/DDBJ whole genome shotgun (WGS) entry which is preliminary data.</text>
</comment>
<accession>A0ABS1UBM5</accession>
<dbReference type="Proteomes" id="UP000660885">
    <property type="component" value="Unassembled WGS sequence"/>
</dbReference>
<reference evidence="2 3" key="1">
    <citation type="submission" date="2021-01" db="EMBL/GenBank/DDBJ databases">
        <title>Belnapia mucosa sp. nov. and Belnapia arida sp. nov., isolated from the Tabernas Desert (Almeria, Spain).</title>
        <authorList>
            <person name="Molina-Menor E."/>
            <person name="Vidal-Verdu A."/>
            <person name="Calonge A."/>
            <person name="Satari L."/>
            <person name="Pereto J."/>
            <person name="Porcar M."/>
        </authorList>
    </citation>
    <scope>NUCLEOTIDE SEQUENCE [LARGE SCALE GENOMIC DNA]</scope>
    <source>
        <strain evidence="2 3">T18</strain>
    </source>
</reference>
<feature type="region of interest" description="Disordered" evidence="1">
    <location>
        <begin position="227"/>
        <end position="327"/>
    </location>
</feature>
<keyword evidence="3" id="KW-1185">Reference proteome</keyword>
<organism evidence="2 3">
    <name type="scientific">Belnapia arida</name>
    <dbReference type="NCBI Taxonomy" id="2804533"/>
    <lineage>
        <taxon>Bacteria</taxon>
        <taxon>Pseudomonadati</taxon>
        <taxon>Pseudomonadota</taxon>
        <taxon>Alphaproteobacteria</taxon>
        <taxon>Acetobacterales</taxon>
        <taxon>Roseomonadaceae</taxon>
        <taxon>Belnapia</taxon>
    </lineage>
</organism>
<gene>
    <name evidence="2" type="ORF">JMJ56_29355</name>
</gene>
<protein>
    <submittedName>
        <fullName evidence="2">Uncharacterized protein</fullName>
    </submittedName>
</protein>
<evidence type="ECO:0000256" key="1">
    <source>
        <dbReference type="SAM" id="MobiDB-lite"/>
    </source>
</evidence>
<evidence type="ECO:0000313" key="3">
    <source>
        <dbReference type="Proteomes" id="UP000660885"/>
    </source>
</evidence>
<dbReference type="EMBL" id="JAETWB010000047">
    <property type="protein sequence ID" value="MBL6082088.1"/>
    <property type="molecule type" value="Genomic_DNA"/>
</dbReference>
<feature type="compositionally biased region" description="Basic and acidic residues" evidence="1">
    <location>
        <begin position="302"/>
        <end position="315"/>
    </location>
</feature>